<name>A0A430HLN8_9BURK</name>
<comment type="caution">
    <text evidence="1">The sequence shown here is derived from an EMBL/GenBank/DDBJ whole genome shotgun (WGS) entry which is preliminary data.</text>
</comment>
<reference evidence="1 2" key="1">
    <citation type="submission" date="2018-12" db="EMBL/GenBank/DDBJ databases">
        <authorList>
            <person name="Yang E."/>
        </authorList>
    </citation>
    <scope>NUCLEOTIDE SEQUENCE [LARGE SCALE GENOMIC DNA]</scope>
    <source>
        <strain evidence="1 2">SOD</strain>
    </source>
</reference>
<accession>A0A430HLN8</accession>
<sequence length="75" mass="8210">MIPYANLAGDSGVEAYRPGVRRITVQFVGGAQYVYTYASAGQEHVERMTLLAQAGRGLATYISRHAHDAWASKRP</sequence>
<dbReference type="Proteomes" id="UP000278085">
    <property type="component" value="Unassembled WGS sequence"/>
</dbReference>
<dbReference type="EMBL" id="RXLQ01000007">
    <property type="protein sequence ID" value="RSZ58420.1"/>
    <property type="molecule type" value="Genomic_DNA"/>
</dbReference>
<evidence type="ECO:0000313" key="2">
    <source>
        <dbReference type="Proteomes" id="UP000278085"/>
    </source>
</evidence>
<protein>
    <recommendedName>
        <fullName evidence="3">KTSC domain-containing protein</fullName>
    </recommendedName>
</protein>
<keyword evidence="2" id="KW-1185">Reference proteome</keyword>
<evidence type="ECO:0008006" key="3">
    <source>
        <dbReference type="Google" id="ProtNLM"/>
    </source>
</evidence>
<dbReference type="AlphaFoldDB" id="A0A430HLN8"/>
<dbReference type="OrthoDB" id="7775479at2"/>
<evidence type="ECO:0000313" key="1">
    <source>
        <dbReference type="EMBL" id="RSZ58420.1"/>
    </source>
</evidence>
<gene>
    <name evidence="1" type="ORF">EJB06_15550</name>
</gene>
<proteinExistence type="predicted"/>
<organism evidence="1 2">
    <name type="scientific">Massilia atriviolacea</name>
    <dbReference type="NCBI Taxonomy" id="2495579"/>
    <lineage>
        <taxon>Bacteria</taxon>
        <taxon>Pseudomonadati</taxon>
        <taxon>Pseudomonadota</taxon>
        <taxon>Betaproteobacteria</taxon>
        <taxon>Burkholderiales</taxon>
        <taxon>Oxalobacteraceae</taxon>
        <taxon>Telluria group</taxon>
        <taxon>Massilia</taxon>
    </lineage>
</organism>